<keyword evidence="1" id="KW-0614">Plasmid</keyword>
<geneLocation type="plasmid" evidence="1">
    <name>pCB111</name>
</geneLocation>
<dbReference type="AlphaFoldDB" id="A0A077K026"/>
<sequence length="46" mass="5734">MIIKNQKSKSKTKKFFKKYANKRVRQYPYQYTIQGNNYKKLLYCHL</sequence>
<dbReference type="EMBL" id="AB855771">
    <property type="protein sequence ID" value="BAP25546.1"/>
    <property type="molecule type" value="Genomic_DNA"/>
</dbReference>
<protein>
    <submittedName>
        <fullName evidence="1">Uncharacterized protein</fullName>
    </submittedName>
</protein>
<evidence type="ECO:0000313" key="1">
    <source>
        <dbReference type="EMBL" id="BAP25546.1"/>
    </source>
</evidence>
<proteinExistence type="predicted"/>
<reference evidence="1" key="1">
    <citation type="submission" date="2013-09" db="EMBL/GenBank/DDBJ databases">
        <title>Analysis of type B2 neurotoxin-encoding plasmid in Clostridium botulinum.</title>
        <authorList>
            <person name="Hosomi K."/>
            <person name="Sakaguchi Y."/>
            <person name="Gotoh K."/>
            <person name="Nakamura K."/>
            <person name="Kohda T."/>
            <person name="Mukamoto M."/>
            <person name="Iida T."/>
            <person name="Kozaki S."/>
        </authorList>
    </citation>
    <scope>NUCLEOTIDE SEQUENCE</scope>
    <source>
        <strain evidence="1">111</strain>
        <plasmid evidence="1">pCB111</plasmid>
    </source>
</reference>
<name>A0A077K026_CLOBO</name>
<dbReference type="RefSeq" id="WP_003401881.1">
    <property type="nucleotide sequence ID" value="NC_025146.1"/>
</dbReference>
<accession>A0A077K026</accession>
<organism evidence="1">
    <name type="scientific">Clostridium botulinum</name>
    <dbReference type="NCBI Taxonomy" id="1491"/>
    <lineage>
        <taxon>Bacteria</taxon>
        <taxon>Bacillati</taxon>
        <taxon>Bacillota</taxon>
        <taxon>Clostridia</taxon>
        <taxon>Eubacteriales</taxon>
        <taxon>Clostridiaceae</taxon>
        <taxon>Clostridium</taxon>
    </lineage>
</organism>